<dbReference type="EMBL" id="QHKM01000001">
    <property type="protein sequence ID" value="RAK70325.1"/>
    <property type="molecule type" value="Genomic_DNA"/>
</dbReference>
<dbReference type="OrthoDB" id="9758793at2"/>
<evidence type="ECO:0000259" key="1">
    <source>
        <dbReference type="Pfam" id="PF19975"/>
    </source>
</evidence>
<dbReference type="InterPro" id="IPR045530">
    <property type="entry name" value="DO-GTPase1"/>
</dbReference>
<sequence>MNQGGNSVLIIGKPGTSKTTFLAQLYGKLVTTPGRLKLRQAPQDLLAIDEARRRLAEGQPTESTPAEQNKVLRLSLLLDDEPLEVEFPDYGGEQVKAIIRDRQLGLQWAEMCRNSNTWLIFIRLHDHVEPHDVLTKSYTEVAPASTEVTSDTHVEPVHTNEAVELVELLQMLLATRSIGTQVPITQPRLKLVLTLWDELQTDDLPEAVLAHRYPLLLQYARSNWHPAALQVWGLSAQGFRLDTEENQDKYLDYTPAEHAYVILPSGGEPVHDLSLLFE</sequence>
<evidence type="ECO:0000313" key="3">
    <source>
        <dbReference type="Proteomes" id="UP000248553"/>
    </source>
</evidence>
<reference evidence="3" key="1">
    <citation type="submission" date="2018-05" db="EMBL/GenBank/DDBJ databases">
        <authorList>
            <person name="Nie L."/>
        </authorList>
    </citation>
    <scope>NUCLEOTIDE SEQUENCE [LARGE SCALE GENOMIC DNA]</scope>
    <source>
        <strain evidence="3">NL</strain>
    </source>
</reference>
<keyword evidence="3" id="KW-1185">Reference proteome</keyword>
<name>A0A328BUH0_9BACT</name>
<accession>A0A328BUH0</accession>
<dbReference type="Pfam" id="PF19975">
    <property type="entry name" value="DO-GTPase1"/>
    <property type="match status" value="1"/>
</dbReference>
<evidence type="ECO:0000313" key="2">
    <source>
        <dbReference type="EMBL" id="RAK70325.1"/>
    </source>
</evidence>
<gene>
    <name evidence="2" type="ORF">DLM85_05630</name>
</gene>
<dbReference type="Proteomes" id="UP000248553">
    <property type="component" value="Unassembled WGS sequence"/>
</dbReference>
<comment type="caution">
    <text evidence="2">The sequence shown here is derived from an EMBL/GenBank/DDBJ whole genome shotgun (WGS) entry which is preliminary data.</text>
</comment>
<dbReference type="AlphaFoldDB" id="A0A328BUH0"/>
<protein>
    <recommendedName>
        <fullName evidence="1">Double-GTPase 1 domain-containing protein</fullName>
    </recommendedName>
</protein>
<feature type="domain" description="Double-GTPase 1" evidence="1">
    <location>
        <begin position="9"/>
        <end position="275"/>
    </location>
</feature>
<proteinExistence type="predicted"/>
<organism evidence="2 3">
    <name type="scientific">Hymenobacter edaphi</name>
    <dbReference type="NCBI Taxonomy" id="2211146"/>
    <lineage>
        <taxon>Bacteria</taxon>
        <taxon>Pseudomonadati</taxon>
        <taxon>Bacteroidota</taxon>
        <taxon>Cytophagia</taxon>
        <taxon>Cytophagales</taxon>
        <taxon>Hymenobacteraceae</taxon>
        <taxon>Hymenobacter</taxon>
    </lineage>
</organism>
<dbReference type="RefSeq" id="WP_111477061.1">
    <property type="nucleotide sequence ID" value="NZ_QHKM01000001.1"/>
</dbReference>